<name>A0A090QQE4_9GAMM</name>
<dbReference type="AlphaFoldDB" id="A0A090QQE4"/>
<proteinExistence type="predicted"/>
<dbReference type="Proteomes" id="UP000029227">
    <property type="component" value="Unassembled WGS sequence"/>
</dbReference>
<gene>
    <name evidence="1" type="ORF">JCM19237_3529</name>
</gene>
<dbReference type="STRING" id="754436.JCM19237_3529"/>
<comment type="caution">
    <text evidence="1">The sequence shown here is derived from an EMBL/GenBank/DDBJ whole genome shotgun (WGS) entry which is preliminary data.</text>
</comment>
<accession>A0A090QQE4</accession>
<dbReference type="EMBL" id="BBMN01000006">
    <property type="protein sequence ID" value="GAL05146.1"/>
    <property type="molecule type" value="Genomic_DNA"/>
</dbReference>
<evidence type="ECO:0000313" key="1">
    <source>
        <dbReference type="EMBL" id="GAL05146.1"/>
    </source>
</evidence>
<organism evidence="1 2">
    <name type="scientific">Photobacterium aphoticum</name>
    <dbReference type="NCBI Taxonomy" id="754436"/>
    <lineage>
        <taxon>Bacteria</taxon>
        <taxon>Pseudomonadati</taxon>
        <taxon>Pseudomonadota</taxon>
        <taxon>Gammaproteobacteria</taxon>
        <taxon>Vibrionales</taxon>
        <taxon>Vibrionaceae</taxon>
        <taxon>Photobacterium</taxon>
    </lineage>
</organism>
<reference evidence="1 2" key="1">
    <citation type="journal article" date="2014" name="Genome Announc.">
        <title>Draft Genome Sequences of Two Vibrionaceae Species, Vibrio ponticus C121 and Photobacterium aphoticum C119, Isolated as Coral Reef Microbiota.</title>
        <authorList>
            <person name="Al-saari N."/>
            <person name="Meirelles P.M."/>
            <person name="Mino S."/>
            <person name="Suda W."/>
            <person name="Oshima K."/>
            <person name="Hattori M."/>
            <person name="Ohkuma M."/>
            <person name="Thompson F.L."/>
            <person name="Gomez-Gil B."/>
            <person name="Sawabe T."/>
            <person name="Sawabe T."/>
        </authorList>
    </citation>
    <scope>NUCLEOTIDE SEQUENCE [LARGE SCALE GENOMIC DNA]</scope>
    <source>
        <strain evidence="1 2">JCM 19237</strain>
    </source>
</reference>
<protein>
    <submittedName>
        <fullName evidence="1">Uncharacterized protein</fullName>
    </submittedName>
</protein>
<evidence type="ECO:0000313" key="2">
    <source>
        <dbReference type="Proteomes" id="UP000029227"/>
    </source>
</evidence>
<sequence>MEWLSTAEAGQVSLRIAGRDIDVVRYRQDKRAAWYRPAALSASPSWMAWLDGLTKRREGNNEKAAEKPAD</sequence>